<dbReference type="PANTHER" id="PTHR30483">
    <property type="entry name" value="LEUCINE-SPECIFIC-BINDING PROTEIN"/>
    <property type="match status" value="1"/>
</dbReference>
<name>A0A4D7ATX9_9HYPH</name>
<reference evidence="6 7" key="1">
    <citation type="submission" date="2019-04" db="EMBL/GenBank/DDBJ databases">
        <title>Phreatobacter aquaticus sp. nov.</title>
        <authorList>
            <person name="Choi A."/>
        </authorList>
    </citation>
    <scope>NUCLEOTIDE SEQUENCE [LARGE SCALE GENOMIC DNA]</scope>
    <source>
        <strain evidence="6 7">KCTC 52518</strain>
    </source>
</reference>
<feature type="domain" description="Leucine-binding protein" evidence="5">
    <location>
        <begin position="38"/>
        <end position="374"/>
    </location>
</feature>
<evidence type="ECO:0000313" key="6">
    <source>
        <dbReference type="EMBL" id="QCI65034.1"/>
    </source>
</evidence>
<dbReference type="GO" id="GO:0006865">
    <property type="term" value="P:amino acid transport"/>
    <property type="evidence" value="ECO:0007669"/>
    <property type="project" value="UniProtKB-KW"/>
</dbReference>
<dbReference type="CDD" id="cd06327">
    <property type="entry name" value="PBP1_SBP-like"/>
    <property type="match status" value="1"/>
</dbReference>
<evidence type="ECO:0000256" key="4">
    <source>
        <dbReference type="SAM" id="SignalP"/>
    </source>
</evidence>
<dbReference type="InterPro" id="IPR028081">
    <property type="entry name" value="Leu-bd"/>
</dbReference>
<protein>
    <submittedName>
        <fullName evidence="6">ABC transporter substrate-binding protein</fullName>
    </submittedName>
</protein>
<keyword evidence="3" id="KW-0029">Amino-acid transport</keyword>
<keyword evidence="2 4" id="KW-0732">Signal</keyword>
<sequence>MNSGENTMMSKIAGLCAGAFLWLAAAAPAKAQISDDAVRLVVLNDQSSAYSDTSGRGSVVAAELAVEDFGRTVAGKPIQVVGADHQNKVDLAATLVKRMIDGDRADAFFDIANSGVSLAIQDTIRQANKVVVHVGSGNVDLVGKACTPNSALWLYDTHALAKGLATALLSERHRRWFLLTADYAFGHAMQRDMTDTLRQRGGEVVGSVRHPLNTMDFGSFLFQGAGANLQVLALLNAGADTTGAIKQAAEFGMMRNGVKLAVPIFTIVNVKAIGLDLSQGTTFLAGYYWDRDDPSRAFARRFEARMGRPPTHAQAAVYSAVLHYLKSVEASGTDAGDRVMAQMKELPVNDFMTANARLRADGRLMRDMLLVEVKTPAESRGAWDLMHVRATIAAGDMIKPVEESECPLARRS</sequence>
<dbReference type="SUPFAM" id="SSF53822">
    <property type="entry name" value="Periplasmic binding protein-like I"/>
    <property type="match status" value="1"/>
</dbReference>
<evidence type="ECO:0000256" key="3">
    <source>
        <dbReference type="ARBA" id="ARBA00022970"/>
    </source>
</evidence>
<dbReference type="OrthoDB" id="7235949at2"/>
<feature type="chain" id="PRO_5020912360" evidence="4">
    <location>
        <begin position="32"/>
        <end position="412"/>
    </location>
</feature>
<dbReference type="Gene3D" id="3.40.50.2300">
    <property type="match status" value="2"/>
</dbReference>
<dbReference type="InterPro" id="IPR051010">
    <property type="entry name" value="BCAA_transport"/>
</dbReference>
<evidence type="ECO:0000313" key="7">
    <source>
        <dbReference type="Proteomes" id="UP000298781"/>
    </source>
</evidence>
<proteinExistence type="inferred from homology"/>
<keyword evidence="7" id="KW-1185">Reference proteome</keyword>
<dbReference type="KEGG" id="pstg:E8M01_12875"/>
<dbReference type="AlphaFoldDB" id="A0A4D7ATX9"/>
<dbReference type="Proteomes" id="UP000298781">
    <property type="component" value="Chromosome"/>
</dbReference>
<evidence type="ECO:0000256" key="2">
    <source>
        <dbReference type="ARBA" id="ARBA00022729"/>
    </source>
</evidence>
<evidence type="ECO:0000256" key="1">
    <source>
        <dbReference type="ARBA" id="ARBA00010062"/>
    </source>
</evidence>
<gene>
    <name evidence="6" type="ORF">E8M01_12875</name>
</gene>
<evidence type="ECO:0000259" key="5">
    <source>
        <dbReference type="Pfam" id="PF13458"/>
    </source>
</evidence>
<feature type="signal peptide" evidence="4">
    <location>
        <begin position="1"/>
        <end position="31"/>
    </location>
</feature>
<accession>A0A4D7ATX9</accession>
<keyword evidence="3" id="KW-0813">Transport</keyword>
<dbReference type="EMBL" id="CP039690">
    <property type="protein sequence ID" value="QCI65034.1"/>
    <property type="molecule type" value="Genomic_DNA"/>
</dbReference>
<dbReference type="PANTHER" id="PTHR30483:SF6">
    <property type="entry name" value="PERIPLASMIC BINDING PROTEIN OF ABC TRANSPORTER FOR NATURAL AMINO ACIDS"/>
    <property type="match status" value="1"/>
</dbReference>
<organism evidence="6 7">
    <name type="scientific">Phreatobacter stygius</name>
    <dbReference type="NCBI Taxonomy" id="1940610"/>
    <lineage>
        <taxon>Bacteria</taxon>
        <taxon>Pseudomonadati</taxon>
        <taxon>Pseudomonadota</taxon>
        <taxon>Alphaproteobacteria</taxon>
        <taxon>Hyphomicrobiales</taxon>
        <taxon>Phreatobacteraceae</taxon>
        <taxon>Phreatobacter</taxon>
    </lineage>
</organism>
<comment type="similarity">
    <text evidence="1">Belongs to the leucine-binding protein family.</text>
</comment>
<dbReference type="InterPro" id="IPR028082">
    <property type="entry name" value="Peripla_BP_I"/>
</dbReference>
<dbReference type="Pfam" id="PF13458">
    <property type="entry name" value="Peripla_BP_6"/>
    <property type="match status" value="1"/>
</dbReference>